<gene>
    <name evidence="2" type="ordered locus">SL003B_3283</name>
</gene>
<organism evidence="2 3">
    <name type="scientific">Polymorphum gilvum (strain LMG 25793 / CGMCC 1.9160 / SL003B-26A1)</name>
    <dbReference type="NCBI Taxonomy" id="991905"/>
    <lineage>
        <taxon>Bacteria</taxon>
        <taxon>Pseudomonadati</taxon>
        <taxon>Pseudomonadota</taxon>
        <taxon>Alphaproteobacteria</taxon>
        <taxon>Rhodobacterales</taxon>
        <taxon>Paracoccaceae</taxon>
        <taxon>Polymorphum</taxon>
    </lineage>
</organism>
<name>F2IY93_POLGS</name>
<dbReference type="InterPro" id="IPR036388">
    <property type="entry name" value="WH-like_DNA-bd_sf"/>
</dbReference>
<dbReference type="InterPro" id="IPR001279">
    <property type="entry name" value="Metallo-B-lactamas"/>
</dbReference>
<dbReference type="InterPro" id="IPR050662">
    <property type="entry name" value="Sec-metab_biosynth-thioest"/>
</dbReference>
<dbReference type="eggNOG" id="COG0491">
    <property type="taxonomic scope" value="Bacteria"/>
</dbReference>
<dbReference type="Pfam" id="PF00753">
    <property type="entry name" value="Lactamase_B"/>
    <property type="match status" value="1"/>
</dbReference>
<dbReference type="SUPFAM" id="SSF56281">
    <property type="entry name" value="Metallo-hydrolase/oxidoreductase"/>
    <property type="match status" value="1"/>
</dbReference>
<dbReference type="HOGENOM" id="CLU_048478_2_1_5"/>
<sequence length="302" mass="32141">MAKLIHDRSFDPRHGEAVEVADGVRRLTVANPGPFTFHGTNTYLVGERDVVVIDPGPQDAPHLDAILRATAGARIAAILVSHTHKDHSPAAADLRARTGAPVYGCGPHRAARGLALGEINPLDASCDLDYRPDRVLVDGERITLGGAVFEAVETPGHTANHLAFALPDEGILFSADHVMVWSTSIVAPPDGSMQAYMDSLDKLLARSEDLYFPGHGGPVRAAADYVTALKVHRHDRERAILDALGRGPGAIRALVDTIYKGLDPALKPAAALSVFAQIENLVDRGLVACAGTPTLNSEYRLT</sequence>
<evidence type="ECO:0000259" key="1">
    <source>
        <dbReference type="SMART" id="SM00849"/>
    </source>
</evidence>
<evidence type="ECO:0000313" key="3">
    <source>
        <dbReference type="Proteomes" id="UP000008130"/>
    </source>
</evidence>
<dbReference type="PATRIC" id="fig|991905.3.peg.3378"/>
<dbReference type="OrthoDB" id="9802991at2"/>
<dbReference type="PANTHER" id="PTHR23131:SF0">
    <property type="entry name" value="ENDORIBONUCLEASE LACTB2"/>
    <property type="match status" value="1"/>
</dbReference>
<dbReference type="InterPro" id="IPR036866">
    <property type="entry name" value="RibonucZ/Hydroxyglut_hydro"/>
</dbReference>
<dbReference type="InterPro" id="IPR041516">
    <property type="entry name" value="LACTB2_WH"/>
</dbReference>
<dbReference type="STRING" id="991905.SL003B_3283"/>
<keyword evidence="3" id="KW-1185">Reference proteome</keyword>
<dbReference type="CDD" id="cd16278">
    <property type="entry name" value="metallo-hydrolase-like_MBL-fold"/>
    <property type="match status" value="1"/>
</dbReference>
<feature type="domain" description="Metallo-beta-lactamase" evidence="1">
    <location>
        <begin position="39"/>
        <end position="215"/>
    </location>
</feature>
<protein>
    <submittedName>
        <fullName evidence="2">Metallo-beta-lactamase superfamily protein</fullName>
    </submittedName>
</protein>
<dbReference type="Gene3D" id="1.10.10.10">
    <property type="entry name" value="Winged helix-like DNA-binding domain superfamily/Winged helix DNA-binding domain"/>
    <property type="match status" value="1"/>
</dbReference>
<dbReference type="Pfam" id="PF17778">
    <property type="entry name" value="WHD_BLACT"/>
    <property type="match status" value="1"/>
</dbReference>
<dbReference type="PANTHER" id="PTHR23131">
    <property type="entry name" value="ENDORIBONUCLEASE LACTB2"/>
    <property type="match status" value="1"/>
</dbReference>
<reference evidence="2 3" key="1">
    <citation type="journal article" date="2011" name="J. Bacteriol.">
        <title>Complete genome sequence of Polymorphum gilvum SL003B-26A1T, a crude oil-degrading bacterium from oil-polluted saline soil.</title>
        <authorList>
            <person name="Li S.G."/>
            <person name="Tang Y.Q."/>
            <person name="Nie Y."/>
            <person name="Cai M."/>
            <person name="Wu X.L."/>
        </authorList>
    </citation>
    <scope>NUCLEOTIDE SEQUENCE [LARGE SCALE GENOMIC DNA]</scope>
    <source>
        <strain evidence="3">LMG 25793 / CGMCC 1.9160 / SL003B-26A1</strain>
    </source>
</reference>
<dbReference type="AlphaFoldDB" id="F2IY93"/>
<dbReference type="RefSeq" id="WP_013654014.1">
    <property type="nucleotide sequence ID" value="NC_015259.1"/>
</dbReference>
<dbReference type="KEGG" id="pgv:SL003B_3283"/>
<accession>F2IY93</accession>
<dbReference type="SMART" id="SM00849">
    <property type="entry name" value="Lactamase_B"/>
    <property type="match status" value="1"/>
</dbReference>
<dbReference type="Proteomes" id="UP000008130">
    <property type="component" value="Chromosome"/>
</dbReference>
<dbReference type="EMBL" id="CP002568">
    <property type="protein sequence ID" value="ADZ71705.1"/>
    <property type="molecule type" value="Genomic_DNA"/>
</dbReference>
<dbReference type="Gene3D" id="3.60.15.10">
    <property type="entry name" value="Ribonuclease Z/Hydroxyacylglutathione hydrolase-like"/>
    <property type="match status" value="1"/>
</dbReference>
<evidence type="ECO:0000313" key="2">
    <source>
        <dbReference type="EMBL" id="ADZ71705.1"/>
    </source>
</evidence>
<proteinExistence type="predicted"/>